<evidence type="ECO:0000256" key="2">
    <source>
        <dbReference type="ARBA" id="ARBA00013278"/>
    </source>
</evidence>
<protein>
    <recommendedName>
        <fullName evidence="2 13">Phospholipase A2</fullName>
        <ecNumber evidence="2 13">3.1.1.4</ecNumber>
    </recommendedName>
</protein>
<keyword evidence="13" id="KW-0732">Signal</keyword>
<evidence type="ECO:0000313" key="15">
    <source>
        <dbReference type="Proteomes" id="UP001165740"/>
    </source>
</evidence>
<dbReference type="Gene3D" id="1.20.90.10">
    <property type="entry name" value="Phospholipase A2 domain"/>
    <property type="match status" value="1"/>
</dbReference>
<dbReference type="PANTHER" id="PTHR11716:SF47">
    <property type="entry name" value="PHOSPHOLIPASE A2-ALPHA"/>
    <property type="match status" value="1"/>
</dbReference>
<dbReference type="SUPFAM" id="SSF48619">
    <property type="entry name" value="Phospholipase A2, PLA2"/>
    <property type="match status" value="1"/>
</dbReference>
<keyword evidence="9 11" id="KW-1015">Disulfide bond</keyword>
<dbReference type="InterPro" id="IPR001211">
    <property type="entry name" value="PLA2"/>
</dbReference>
<dbReference type="GO" id="GO:0005576">
    <property type="term" value="C:extracellular region"/>
    <property type="evidence" value="ECO:0007669"/>
    <property type="project" value="UniProtKB-SubCell"/>
</dbReference>
<keyword evidence="8 13" id="KW-0443">Lipid metabolism</keyword>
<dbReference type="OrthoDB" id="5841574at2759"/>
<dbReference type="InterPro" id="IPR016090">
    <property type="entry name" value="PLA2-like_dom"/>
</dbReference>
<evidence type="ECO:0000256" key="11">
    <source>
        <dbReference type="PIRSR" id="PIRSR601211-3"/>
    </source>
</evidence>
<dbReference type="GeneID" id="129927307"/>
<dbReference type="GO" id="GO:0006644">
    <property type="term" value="P:phospholipid metabolic process"/>
    <property type="evidence" value="ECO:0007669"/>
    <property type="project" value="InterPro"/>
</dbReference>
<evidence type="ECO:0000256" key="3">
    <source>
        <dbReference type="ARBA" id="ARBA00022525"/>
    </source>
</evidence>
<keyword evidence="3 13" id="KW-0964">Secreted</keyword>
<dbReference type="GO" id="GO:0004623">
    <property type="term" value="F:phospholipase A2 activity"/>
    <property type="evidence" value="ECO:0007669"/>
    <property type="project" value="UniProtKB-EC"/>
</dbReference>
<dbReference type="GO" id="GO:0050482">
    <property type="term" value="P:arachidonate secretion"/>
    <property type="evidence" value="ECO:0007669"/>
    <property type="project" value="InterPro"/>
</dbReference>
<gene>
    <name evidence="16" type="primary">LOC129927307</name>
</gene>
<evidence type="ECO:0000256" key="5">
    <source>
        <dbReference type="ARBA" id="ARBA00022801"/>
    </source>
</evidence>
<accession>A0A9W3AWY8</accession>
<keyword evidence="4 10" id="KW-0479">Metal-binding</keyword>
<comment type="catalytic activity">
    <reaction evidence="13">
        <text>a 1,2-diacyl-sn-glycero-3-phosphocholine + H2O = a 1-acyl-sn-glycero-3-phosphocholine + a fatty acid + H(+)</text>
        <dbReference type="Rhea" id="RHEA:15801"/>
        <dbReference type="ChEBI" id="CHEBI:15377"/>
        <dbReference type="ChEBI" id="CHEBI:15378"/>
        <dbReference type="ChEBI" id="CHEBI:28868"/>
        <dbReference type="ChEBI" id="CHEBI:57643"/>
        <dbReference type="ChEBI" id="CHEBI:58168"/>
        <dbReference type="EC" id="3.1.1.4"/>
    </reaction>
</comment>
<evidence type="ECO:0000256" key="9">
    <source>
        <dbReference type="ARBA" id="ARBA00023157"/>
    </source>
</evidence>
<dbReference type="GO" id="GO:0005509">
    <property type="term" value="F:calcium ion binding"/>
    <property type="evidence" value="ECO:0007669"/>
    <property type="project" value="InterPro"/>
</dbReference>
<evidence type="ECO:0000256" key="7">
    <source>
        <dbReference type="ARBA" id="ARBA00022963"/>
    </source>
</evidence>
<feature type="chain" id="PRO_5041019782" description="Phospholipase A2" evidence="13">
    <location>
        <begin position="21"/>
        <end position="140"/>
    </location>
</feature>
<reference evidence="16" key="1">
    <citation type="submission" date="2025-08" db="UniProtKB">
        <authorList>
            <consortium name="RefSeq"/>
        </authorList>
    </citation>
    <scope>IDENTIFICATION</scope>
</reference>
<comment type="cofactor">
    <cofactor evidence="10">
        <name>Ca(2+)</name>
        <dbReference type="ChEBI" id="CHEBI:29108"/>
    </cofactor>
    <text evidence="10">Binds 1 Ca(2+) ion per subunit.</text>
</comment>
<evidence type="ECO:0000259" key="14">
    <source>
        <dbReference type="SMART" id="SM00085"/>
    </source>
</evidence>
<dbReference type="Proteomes" id="UP001165740">
    <property type="component" value="Chromosome 7"/>
</dbReference>
<evidence type="ECO:0000256" key="13">
    <source>
        <dbReference type="RuleBase" id="RU361236"/>
    </source>
</evidence>
<proteinExistence type="inferred from homology"/>
<name>A0A9W3AWY8_BIOGL</name>
<feature type="binding site" evidence="10">
    <location>
        <position position="87"/>
    </location>
    <ligand>
        <name>Ca(2+)</name>
        <dbReference type="ChEBI" id="CHEBI:29108"/>
    </ligand>
</feature>
<dbReference type="EC" id="3.1.1.4" evidence="2 13"/>
<feature type="binding site" evidence="10">
    <location>
        <position position="106"/>
    </location>
    <ligand>
        <name>Ca(2+)</name>
        <dbReference type="ChEBI" id="CHEBI:29108"/>
    </ligand>
</feature>
<dbReference type="SMART" id="SM00085">
    <property type="entry name" value="PA2c"/>
    <property type="match status" value="1"/>
</dbReference>
<feature type="domain" description="Phospholipase A2-like central" evidence="14">
    <location>
        <begin position="61"/>
        <end position="140"/>
    </location>
</feature>
<keyword evidence="15" id="KW-1185">Reference proteome</keyword>
<dbReference type="InterPro" id="IPR036444">
    <property type="entry name" value="PLipase_A2_dom_sf"/>
</dbReference>
<keyword evidence="6 10" id="KW-0106">Calcium</keyword>
<dbReference type="PANTHER" id="PTHR11716">
    <property type="entry name" value="PHOSPHOLIPASE A2 FAMILY MEMBER"/>
    <property type="match status" value="1"/>
</dbReference>
<comment type="subcellular location">
    <subcellularLocation>
        <location evidence="1 13">Secreted</location>
    </subcellularLocation>
</comment>
<feature type="signal peptide" evidence="13">
    <location>
        <begin position="1"/>
        <end position="20"/>
    </location>
</feature>
<dbReference type="PRINTS" id="PR00389">
    <property type="entry name" value="PHPHLIPASEA2"/>
</dbReference>
<organism evidence="15 16">
    <name type="scientific">Biomphalaria glabrata</name>
    <name type="common">Bloodfluke planorb</name>
    <name type="synonym">Freshwater snail</name>
    <dbReference type="NCBI Taxonomy" id="6526"/>
    <lineage>
        <taxon>Eukaryota</taxon>
        <taxon>Metazoa</taxon>
        <taxon>Spiralia</taxon>
        <taxon>Lophotrochozoa</taxon>
        <taxon>Mollusca</taxon>
        <taxon>Gastropoda</taxon>
        <taxon>Heterobranchia</taxon>
        <taxon>Euthyneura</taxon>
        <taxon>Panpulmonata</taxon>
        <taxon>Hygrophila</taxon>
        <taxon>Lymnaeoidea</taxon>
        <taxon>Planorbidae</taxon>
        <taxon>Biomphalaria</taxon>
    </lineage>
</organism>
<evidence type="ECO:0000256" key="8">
    <source>
        <dbReference type="ARBA" id="ARBA00023098"/>
    </source>
</evidence>
<dbReference type="Pfam" id="PF00068">
    <property type="entry name" value="Phospholip_A2_1"/>
    <property type="match status" value="1"/>
</dbReference>
<evidence type="ECO:0000256" key="6">
    <source>
        <dbReference type="ARBA" id="ARBA00022837"/>
    </source>
</evidence>
<feature type="binding site" evidence="10">
    <location>
        <position position="85"/>
    </location>
    <ligand>
        <name>Ca(2+)</name>
        <dbReference type="ChEBI" id="CHEBI:29108"/>
    </ligand>
</feature>
<feature type="binding site" evidence="10">
    <location>
        <position position="89"/>
    </location>
    <ligand>
        <name>Ca(2+)</name>
        <dbReference type="ChEBI" id="CHEBI:29108"/>
    </ligand>
</feature>
<dbReference type="PROSITE" id="PS00118">
    <property type="entry name" value="PA2_HIS"/>
    <property type="match status" value="1"/>
</dbReference>
<evidence type="ECO:0000256" key="4">
    <source>
        <dbReference type="ARBA" id="ARBA00022723"/>
    </source>
</evidence>
<comment type="similarity">
    <text evidence="12">Belongs to the phospholipase A2 family.</text>
</comment>
<dbReference type="GO" id="GO:0016042">
    <property type="term" value="P:lipid catabolic process"/>
    <property type="evidence" value="ECO:0007669"/>
    <property type="project" value="UniProtKB-KW"/>
</dbReference>
<feature type="disulfide bond" evidence="11">
    <location>
        <begin position="86"/>
        <end position="102"/>
    </location>
</feature>
<evidence type="ECO:0000313" key="16">
    <source>
        <dbReference type="RefSeq" id="XP_055891735.1"/>
    </source>
</evidence>
<dbReference type="InterPro" id="IPR033113">
    <property type="entry name" value="PLA2_histidine"/>
</dbReference>
<sequence>MNMLLNLLCLICYQLTVITGMTVGQRSNSGPLEDIMEIDSETPTNFTDIRHLQHHVQRRSAVLLCYQMEQTAGPSCLSYSGYGCYCGLGGQGKPVDDVDKCCQFHDQCYDTTPCTFHWYSFFVHYHVQCSNGRCQCNECK</sequence>
<keyword evidence="7" id="KW-0442">Lipid degradation</keyword>
<evidence type="ECO:0000256" key="10">
    <source>
        <dbReference type="PIRSR" id="PIRSR601211-2"/>
    </source>
</evidence>
<dbReference type="AlphaFoldDB" id="A0A9W3AWY8"/>
<evidence type="ECO:0000256" key="1">
    <source>
        <dbReference type="ARBA" id="ARBA00004613"/>
    </source>
</evidence>
<dbReference type="RefSeq" id="XP_055891735.1">
    <property type="nucleotide sequence ID" value="XM_056035760.1"/>
</dbReference>
<keyword evidence="5 13" id="KW-0378">Hydrolase</keyword>
<evidence type="ECO:0000256" key="12">
    <source>
        <dbReference type="RuleBase" id="RU003654"/>
    </source>
</evidence>